<evidence type="ECO:0000313" key="1">
    <source>
        <dbReference type="EMBL" id="RDB65530.1"/>
    </source>
</evidence>
<dbReference type="AlphaFoldDB" id="A0A369M1K9"/>
<organism evidence="1 2">
    <name type="scientific">Gordonibacter pamelaeae</name>
    <dbReference type="NCBI Taxonomy" id="471189"/>
    <lineage>
        <taxon>Bacteria</taxon>
        <taxon>Bacillati</taxon>
        <taxon>Actinomycetota</taxon>
        <taxon>Coriobacteriia</taxon>
        <taxon>Eggerthellales</taxon>
        <taxon>Eggerthellaceae</taxon>
        <taxon>Gordonibacter</taxon>
    </lineage>
</organism>
<comment type="caution">
    <text evidence="1">The sequence shown here is derived from an EMBL/GenBank/DDBJ whole genome shotgun (WGS) entry which is preliminary data.</text>
</comment>
<keyword evidence="2" id="KW-1185">Reference proteome</keyword>
<dbReference type="EMBL" id="PPTS01000003">
    <property type="protein sequence ID" value="RDB65530.1"/>
    <property type="molecule type" value="Genomic_DNA"/>
</dbReference>
<name>A0A369M1K9_9ACTN</name>
<dbReference type="InterPro" id="IPR036641">
    <property type="entry name" value="HPT_dom_sf"/>
</dbReference>
<dbReference type="RefSeq" id="WP_114568587.1">
    <property type="nucleotide sequence ID" value="NZ_CATZRW010000005.1"/>
</dbReference>
<keyword evidence="1" id="KW-0418">Kinase</keyword>
<gene>
    <name evidence="1" type="ORF">C1877_05175</name>
</gene>
<dbReference type="GO" id="GO:0000160">
    <property type="term" value="P:phosphorelay signal transduction system"/>
    <property type="evidence" value="ECO:0007669"/>
    <property type="project" value="InterPro"/>
</dbReference>
<dbReference type="SUPFAM" id="SSF47226">
    <property type="entry name" value="Histidine-containing phosphotransfer domain, HPT domain"/>
    <property type="match status" value="1"/>
</dbReference>
<protein>
    <submittedName>
        <fullName evidence="1">Histidine kinase</fullName>
    </submittedName>
</protein>
<dbReference type="OrthoDB" id="1669200at2"/>
<sequence>MMAEYAEALKRNGIDYDGAMERFGGNAELYERLALKFLDDTHFAALEQALAGGDVDTAVREAHTLKGVAGNLSFAALYEAASKVNAALREGDLAGATALMDPVRSAHAAVVSALSSLRDAR</sequence>
<keyword evidence="1" id="KW-0808">Transferase</keyword>
<dbReference type="Gene3D" id="1.20.120.160">
    <property type="entry name" value="HPT domain"/>
    <property type="match status" value="1"/>
</dbReference>
<accession>A0A369M1K9</accession>
<proteinExistence type="predicted"/>
<dbReference type="Proteomes" id="UP000254000">
    <property type="component" value="Unassembled WGS sequence"/>
</dbReference>
<dbReference type="PROSITE" id="PS50894">
    <property type="entry name" value="HPT"/>
    <property type="match status" value="1"/>
</dbReference>
<reference evidence="1 2" key="1">
    <citation type="journal article" date="2018" name="Elife">
        <title>Discovery and characterization of a prevalent human gut bacterial enzyme sufficient for the inactivation of a family of plant toxins.</title>
        <authorList>
            <person name="Koppel N."/>
            <person name="Bisanz J.E."/>
            <person name="Pandelia M.E."/>
            <person name="Turnbaugh P.J."/>
            <person name="Balskus E.P."/>
        </authorList>
    </citation>
    <scope>NUCLEOTIDE SEQUENCE [LARGE SCALE GENOMIC DNA]</scope>
    <source>
        <strain evidence="1 2">3C</strain>
    </source>
</reference>
<dbReference type="InterPro" id="IPR008207">
    <property type="entry name" value="Sig_transdc_His_kin_Hpt_dom"/>
</dbReference>
<dbReference type="Pfam" id="PF01627">
    <property type="entry name" value="Hpt"/>
    <property type="match status" value="1"/>
</dbReference>
<evidence type="ECO:0000313" key="2">
    <source>
        <dbReference type="Proteomes" id="UP000254000"/>
    </source>
</evidence>
<dbReference type="GO" id="GO:0016301">
    <property type="term" value="F:kinase activity"/>
    <property type="evidence" value="ECO:0007669"/>
    <property type="project" value="UniProtKB-KW"/>
</dbReference>